<comment type="caution">
    <text evidence="4">The sequence shown here is derived from an EMBL/GenBank/DDBJ whole genome shotgun (WGS) entry which is preliminary data.</text>
</comment>
<dbReference type="InterPro" id="IPR033270">
    <property type="entry name" value="VPRBP/DCAF1"/>
</dbReference>
<protein>
    <submittedName>
        <fullName evidence="4">DDB1- and CUL4-associated factor 1</fullName>
    </submittedName>
</protein>
<gene>
    <name evidence="3" type="ORF">AKAME5_002996700</name>
    <name evidence="4" type="ORF">AKAME5_002996900</name>
</gene>
<proteinExistence type="predicted"/>
<dbReference type="GO" id="GO:0005634">
    <property type="term" value="C:nucleus"/>
    <property type="evidence" value="ECO:0007669"/>
    <property type="project" value="UniProtKB-SubCell"/>
</dbReference>
<dbReference type="EMBL" id="BRZM01008498">
    <property type="protein sequence ID" value="GLD61278.1"/>
    <property type="molecule type" value="Genomic_DNA"/>
</dbReference>
<feature type="non-terminal residue" evidence="4">
    <location>
        <position position="1"/>
    </location>
</feature>
<dbReference type="GO" id="GO:0080008">
    <property type="term" value="C:Cul4-RING E3 ubiquitin ligase complex"/>
    <property type="evidence" value="ECO:0007669"/>
    <property type="project" value="TreeGrafter"/>
</dbReference>
<dbReference type="GO" id="GO:0016567">
    <property type="term" value="P:protein ubiquitination"/>
    <property type="evidence" value="ECO:0007669"/>
    <property type="project" value="InterPro"/>
</dbReference>
<sequence length="69" mass="7789">VCMLPHSILSDVVGYTLWLLECSHASGCCHATMFFSISFSFRAVLELFDKQDGLRRLVNLVGQTSYMRS</sequence>
<dbReference type="Proteomes" id="UP001279410">
    <property type="component" value="Unassembled WGS sequence"/>
</dbReference>
<evidence type="ECO:0000313" key="4">
    <source>
        <dbReference type="EMBL" id="GLD61278.1"/>
    </source>
</evidence>
<dbReference type="AlphaFoldDB" id="A0AAD3RA00"/>
<dbReference type="PANTHER" id="PTHR13129">
    <property type="entry name" value="VPRBP PROTEIN-RELATED"/>
    <property type="match status" value="1"/>
</dbReference>
<evidence type="ECO:0000313" key="3">
    <source>
        <dbReference type="EMBL" id="GLD61268.1"/>
    </source>
</evidence>
<evidence type="ECO:0000256" key="1">
    <source>
        <dbReference type="ARBA" id="ARBA00004123"/>
    </source>
</evidence>
<accession>A0AAD3RA00</accession>
<dbReference type="PANTHER" id="PTHR13129:SF4">
    <property type="entry name" value="DDB1- AND CUL4-ASSOCIATED FACTOR 1"/>
    <property type="match status" value="1"/>
</dbReference>
<keyword evidence="5" id="KW-1185">Reference proteome</keyword>
<dbReference type="GO" id="GO:1990244">
    <property type="term" value="F:histone H2AT120 kinase activity"/>
    <property type="evidence" value="ECO:0007669"/>
    <property type="project" value="TreeGrafter"/>
</dbReference>
<name>A0AAD3RA00_LATJO</name>
<comment type="subcellular location">
    <subcellularLocation>
        <location evidence="1">Nucleus</location>
    </subcellularLocation>
</comment>
<dbReference type="GO" id="GO:0030331">
    <property type="term" value="F:nuclear estrogen receptor binding"/>
    <property type="evidence" value="ECO:0007669"/>
    <property type="project" value="TreeGrafter"/>
</dbReference>
<keyword evidence="2" id="KW-0539">Nucleus</keyword>
<dbReference type="EMBL" id="BRZM01008497">
    <property type="protein sequence ID" value="GLD61268.1"/>
    <property type="molecule type" value="Genomic_DNA"/>
</dbReference>
<evidence type="ECO:0000313" key="5">
    <source>
        <dbReference type="Proteomes" id="UP001279410"/>
    </source>
</evidence>
<organism evidence="4 5">
    <name type="scientific">Lates japonicus</name>
    <name type="common">Japanese lates</name>
    <dbReference type="NCBI Taxonomy" id="270547"/>
    <lineage>
        <taxon>Eukaryota</taxon>
        <taxon>Metazoa</taxon>
        <taxon>Chordata</taxon>
        <taxon>Craniata</taxon>
        <taxon>Vertebrata</taxon>
        <taxon>Euteleostomi</taxon>
        <taxon>Actinopterygii</taxon>
        <taxon>Neopterygii</taxon>
        <taxon>Teleostei</taxon>
        <taxon>Neoteleostei</taxon>
        <taxon>Acanthomorphata</taxon>
        <taxon>Carangaria</taxon>
        <taxon>Carangaria incertae sedis</taxon>
        <taxon>Centropomidae</taxon>
        <taxon>Lates</taxon>
    </lineage>
</organism>
<reference evidence="4" key="1">
    <citation type="submission" date="2022-08" db="EMBL/GenBank/DDBJ databases">
        <title>Genome sequencing of akame (Lates japonicus).</title>
        <authorList>
            <person name="Hashiguchi Y."/>
            <person name="Takahashi H."/>
        </authorList>
    </citation>
    <scope>NUCLEOTIDE SEQUENCE</scope>
    <source>
        <strain evidence="4">Kochi</strain>
    </source>
</reference>
<evidence type="ECO:0000256" key="2">
    <source>
        <dbReference type="ARBA" id="ARBA00023242"/>
    </source>
</evidence>